<keyword evidence="2" id="KW-1185">Reference proteome</keyword>
<dbReference type="Proteomes" id="UP000502179">
    <property type="component" value="Chromosome"/>
</dbReference>
<evidence type="ECO:0000313" key="1">
    <source>
        <dbReference type="EMBL" id="QIJ72058.1"/>
    </source>
</evidence>
<protein>
    <submittedName>
        <fullName evidence="1">Uncharacterized protein</fullName>
    </submittedName>
</protein>
<gene>
    <name evidence="1" type="ORF">G4V39_07165</name>
</gene>
<organism evidence="1 2">
    <name type="scientific">Thermosulfuriphilus ammonigenes</name>
    <dbReference type="NCBI Taxonomy" id="1936021"/>
    <lineage>
        <taxon>Bacteria</taxon>
        <taxon>Pseudomonadati</taxon>
        <taxon>Thermodesulfobacteriota</taxon>
        <taxon>Thermodesulfobacteria</taxon>
        <taxon>Thermodesulfobacteriales</taxon>
        <taxon>Thermodesulfobacteriaceae</taxon>
        <taxon>Thermosulfuriphilus</taxon>
    </lineage>
</organism>
<dbReference type="AlphaFoldDB" id="A0A6G7PX81"/>
<evidence type="ECO:0000313" key="2">
    <source>
        <dbReference type="Proteomes" id="UP000502179"/>
    </source>
</evidence>
<reference evidence="1 2" key="1">
    <citation type="submission" date="2020-02" db="EMBL/GenBank/DDBJ databases">
        <title>Genome analysis of Thermosulfuriphilus ammonigenes ST65T, an anaerobic thermophilic chemolithoautotrophic bacterium isolated from a deep-sea hydrothermal vent.</title>
        <authorList>
            <person name="Slobodkina G."/>
            <person name="Allioux M."/>
            <person name="Merkel A."/>
            <person name="Alain K."/>
            <person name="Jebbar M."/>
            <person name="Slobodkin A."/>
        </authorList>
    </citation>
    <scope>NUCLEOTIDE SEQUENCE [LARGE SCALE GENOMIC DNA]</scope>
    <source>
        <strain evidence="1 2">ST65</strain>
    </source>
</reference>
<dbReference type="EMBL" id="CP048877">
    <property type="protein sequence ID" value="QIJ72058.1"/>
    <property type="molecule type" value="Genomic_DNA"/>
</dbReference>
<sequence length="72" mass="8199">MLPVNWTKILGIFTEVKMLGNPFKDSRDLRAEEKGSKKRFLIPKKDSEKSLIVVALWPGKAVDFLPPFRGRG</sequence>
<name>A0A6G7PX81_9BACT</name>
<accession>A0A6G7PX81</accession>
<dbReference type="KEGG" id="tav:G4V39_07165"/>
<dbReference type="RefSeq" id="WP_166032275.1">
    <property type="nucleotide sequence ID" value="NZ_CP048877.1"/>
</dbReference>
<proteinExistence type="predicted"/>